<gene>
    <name evidence="1" type="ORF">HU668_18310</name>
</gene>
<protein>
    <submittedName>
        <fullName evidence="1">Uncharacterized protein</fullName>
    </submittedName>
</protein>
<organism evidence="1 2">
    <name type="scientific">Pantoea brenneri</name>
    <dbReference type="NCBI Taxonomy" id="472694"/>
    <lineage>
        <taxon>Bacteria</taxon>
        <taxon>Pseudomonadati</taxon>
        <taxon>Pseudomonadota</taxon>
        <taxon>Gammaproteobacteria</taxon>
        <taxon>Enterobacterales</taxon>
        <taxon>Erwiniaceae</taxon>
        <taxon>Pantoea</taxon>
    </lineage>
</organism>
<evidence type="ECO:0000313" key="1">
    <source>
        <dbReference type="EMBL" id="NUY98413.1"/>
    </source>
</evidence>
<comment type="caution">
    <text evidence="1">The sequence shown here is derived from an EMBL/GenBank/DDBJ whole genome shotgun (WGS) entry which is preliminary data.</text>
</comment>
<dbReference type="AlphaFoldDB" id="A0A7Y6NH65"/>
<reference evidence="1 2" key="1">
    <citation type="submission" date="2020-05" db="EMBL/GenBank/DDBJ databases">
        <title>Whole Genome Sequences of Enterobacteriales Associated with the International Space Station.</title>
        <authorList>
            <person name="Bharadwaj A."/>
            <person name="Daudu R."/>
            <person name="Singh N."/>
            <person name="Wood J."/>
            <person name="Debieu M."/>
            <person name="Mason C."/>
            <person name="Wang C."/>
            <person name="Venkateswaran K."/>
        </authorList>
    </citation>
    <scope>NUCLEOTIDE SEQUENCE [LARGE SCALE GENOMIC DNA]</scope>
    <source>
        <strain evidence="1 2">IF5SW-B1</strain>
    </source>
</reference>
<sequence>MIITILLMCLAYFIGHCAGEECVRKRMHRNMAELEHSLLALYRHYPVMCAIAVIQDLRLQMMGKRKYKASTPPQKPKKESVP</sequence>
<evidence type="ECO:0000313" key="2">
    <source>
        <dbReference type="Proteomes" id="UP000566985"/>
    </source>
</evidence>
<name>A0A7Y6NH65_9GAMM</name>
<dbReference type="RefSeq" id="WP_069729492.1">
    <property type="nucleotide sequence ID" value="NZ_JABWPE010000025.1"/>
</dbReference>
<dbReference type="Proteomes" id="UP000566985">
    <property type="component" value="Unassembled WGS sequence"/>
</dbReference>
<dbReference type="EMBL" id="JABWPM010000025">
    <property type="protein sequence ID" value="NUY98413.1"/>
    <property type="molecule type" value="Genomic_DNA"/>
</dbReference>
<accession>A0A7Y6NH65</accession>
<proteinExistence type="predicted"/>
<dbReference type="GeneID" id="57347062"/>